<dbReference type="KEGG" id="rso:RSc2471"/>
<proteinExistence type="predicted"/>
<accession>Q8XWK3</accession>
<evidence type="ECO:0000313" key="2">
    <source>
        <dbReference type="Proteomes" id="UP000001436"/>
    </source>
</evidence>
<dbReference type="RefSeq" id="WP_011002388.1">
    <property type="nucleotide sequence ID" value="NC_003295.1"/>
</dbReference>
<name>Q8XWK3_RALN1</name>
<gene>
    <name evidence="1" type="ordered locus">RSc2471</name>
</gene>
<dbReference type="HOGENOM" id="CLU_1097010_0_0_4"/>
<dbReference type="AlphaFoldDB" id="Q8XWK3"/>
<dbReference type="EnsemblBacteria" id="CAD16178">
    <property type="protein sequence ID" value="CAD16178"/>
    <property type="gene ID" value="RSc2471"/>
</dbReference>
<sequence length="236" mass="26446">MSLRSAGAFFARLIPAIISDLRRIANRSRGETTVEDLQAEAWLVAEELSRDRDPPPDAGDKGFHQQILGRLYNRFVKFADKHLSFAARIDEQREGDDGGMRENPIAAALAAQEDYDPAQALETLEKEREQAQQVLGRFAEAVAYLRIFAAMKNNRLAIANHLAIATSTLRRRMKQAERVVRCQPSLFDGIAAIPGDFMPPAGVRRRPTTGCPNDRQQPPLAQVKLFARAYIPIRRI</sequence>
<reference evidence="1 2" key="1">
    <citation type="journal article" date="2002" name="Nature">
        <title>Genome sequence of the plant pathogen Ralstonia solanacearum.</title>
        <authorList>
            <person name="Salanoubat M."/>
            <person name="Genin S."/>
            <person name="Artiguenave F."/>
            <person name="Gouzy J."/>
            <person name="Mangenot S."/>
            <person name="Arlat M."/>
            <person name="Billault A."/>
            <person name="Brottier P."/>
            <person name="Camus J.C."/>
            <person name="Cattolico L."/>
            <person name="Chandler M."/>
            <person name="Choisne N."/>
            <person name="Claudel-Renard C."/>
            <person name="Cunnac S."/>
            <person name="Demange N."/>
            <person name="Gaspin C."/>
            <person name="Lavie M."/>
            <person name="Moisan A."/>
            <person name="Robert C."/>
            <person name="Saurin W."/>
            <person name="Schiex T."/>
            <person name="Siguier P."/>
            <person name="Thebault P."/>
            <person name="Whalen M."/>
            <person name="Wincker P."/>
            <person name="Levy M."/>
            <person name="Weissenbach J."/>
            <person name="Boucher C.A."/>
        </authorList>
    </citation>
    <scope>NUCLEOTIDE SEQUENCE [LARGE SCALE GENOMIC DNA]</scope>
    <source>
        <strain evidence="2">ATCC BAA-1114 / GMI1000</strain>
    </source>
</reference>
<organism evidence="1 2">
    <name type="scientific">Ralstonia nicotianae (strain ATCC BAA-1114 / GMI1000)</name>
    <name type="common">Ralstonia solanacearum</name>
    <dbReference type="NCBI Taxonomy" id="267608"/>
    <lineage>
        <taxon>Bacteria</taxon>
        <taxon>Pseudomonadati</taxon>
        <taxon>Pseudomonadota</taxon>
        <taxon>Betaproteobacteria</taxon>
        <taxon>Burkholderiales</taxon>
        <taxon>Burkholderiaceae</taxon>
        <taxon>Ralstonia</taxon>
        <taxon>Ralstonia solanacearum species complex</taxon>
    </lineage>
</organism>
<dbReference type="eggNOG" id="ENOG5033196">
    <property type="taxonomic scope" value="Bacteria"/>
</dbReference>
<dbReference type="EMBL" id="AL646052">
    <property type="protein sequence ID" value="CAD16178.1"/>
    <property type="molecule type" value="Genomic_DNA"/>
</dbReference>
<protein>
    <submittedName>
        <fullName evidence="1">Uncharacterized protein</fullName>
    </submittedName>
</protein>
<evidence type="ECO:0000313" key="1">
    <source>
        <dbReference type="EMBL" id="CAD16178.1"/>
    </source>
</evidence>
<dbReference type="Proteomes" id="UP000001436">
    <property type="component" value="Chromosome"/>
</dbReference>
<keyword evidence="2" id="KW-1185">Reference proteome</keyword>